<dbReference type="AlphaFoldDB" id="A0A9P5YGZ6"/>
<dbReference type="PANTHER" id="PTHR19327">
    <property type="entry name" value="GOLGIN"/>
    <property type="match status" value="1"/>
</dbReference>
<evidence type="ECO:0000256" key="1">
    <source>
        <dbReference type="SAM" id="Coils"/>
    </source>
</evidence>
<feature type="non-terminal residue" evidence="3">
    <location>
        <position position="1"/>
    </location>
</feature>
<dbReference type="EMBL" id="MU150229">
    <property type="protein sequence ID" value="KAF9469728.1"/>
    <property type="molecule type" value="Genomic_DNA"/>
</dbReference>
<proteinExistence type="predicted"/>
<evidence type="ECO:0000313" key="4">
    <source>
        <dbReference type="Proteomes" id="UP000807353"/>
    </source>
</evidence>
<feature type="region of interest" description="Disordered" evidence="2">
    <location>
        <begin position="602"/>
        <end position="632"/>
    </location>
</feature>
<feature type="coiled-coil region" evidence="1">
    <location>
        <begin position="241"/>
        <end position="268"/>
    </location>
</feature>
<feature type="region of interest" description="Disordered" evidence="2">
    <location>
        <begin position="519"/>
        <end position="552"/>
    </location>
</feature>
<gene>
    <name evidence="3" type="ORF">BDZ94DRAFT_1151170</name>
</gene>
<dbReference type="PANTHER" id="PTHR19327:SF0">
    <property type="entry name" value="GOLGIN SUBFAMILY A MEMBER 4"/>
    <property type="match status" value="1"/>
</dbReference>
<keyword evidence="4" id="KW-1185">Reference proteome</keyword>
<evidence type="ECO:0000313" key="3">
    <source>
        <dbReference type="EMBL" id="KAF9469728.1"/>
    </source>
</evidence>
<organism evidence="3 4">
    <name type="scientific">Collybia nuda</name>
    <dbReference type="NCBI Taxonomy" id="64659"/>
    <lineage>
        <taxon>Eukaryota</taxon>
        <taxon>Fungi</taxon>
        <taxon>Dikarya</taxon>
        <taxon>Basidiomycota</taxon>
        <taxon>Agaricomycotina</taxon>
        <taxon>Agaricomycetes</taxon>
        <taxon>Agaricomycetidae</taxon>
        <taxon>Agaricales</taxon>
        <taxon>Tricholomatineae</taxon>
        <taxon>Clitocybaceae</taxon>
        <taxon>Collybia</taxon>
    </lineage>
</organism>
<feature type="compositionally biased region" description="Low complexity" evidence="2">
    <location>
        <begin position="602"/>
        <end position="614"/>
    </location>
</feature>
<dbReference type="SUPFAM" id="SSF90257">
    <property type="entry name" value="Myosin rod fragments"/>
    <property type="match status" value="1"/>
</dbReference>
<feature type="coiled-coil region" evidence="1">
    <location>
        <begin position="25"/>
        <end position="163"/>
    </location>
</feature>
<comment type="caution">
    <text evidence="3">The sequence shown here is derived from an EMBL/GenBank/DDBJ whole genome shotgun (WGS) entry which is preliminary data.</text>
</comment>
<evidence type="ECO:0000256" key="2">
    <source>
        <dbReference type="SAM" id="MobiDB-lite"/>
    </source>
</evidence>
<dbReference type="GO" id="GO:0005794">
    <property type="term" value="C:Golgi apparatus"/>
    <property type="evidence" value="ECO:0007669"/>
    <property type="project" value="TreeGrafter"/>
</dbReference>
<reference evidence="3" key="1">
    <citation type="submission" date="2020-11" db="EMBL/GenBank/DDBJ databases">
        <authorList>
            <consortium name="DOE Joint Genome Institute"/>
            <person name="Ahrendt S."/>
            <person name="Riley R."/>
            <person name="Andreopoulos W."/>
            <person name="Labutti K."/>
            <person name="Pangilinan J."/>
            <person name="Ruiz-Duenas F.J."/>
            <person name="Barrasa J.M."/>
            <person name="Sanchez-Garcia M."/>
            <person name="Camarero S."/>
            <person name="Miyauchi S."/>
            <person name="Serrano A."/>
            <person name="Linde D."/>
            <person name="Babiker R."/>
            <person name="Drula E."/>
            <person name="Ayuso-Fernandez I."/>
            <person name="Pacheco R."/>
            <person name="Padilla G."/>
            <person name="Ferreira P."/>
            <person name="Barriuso J."/>
            <person name="Kellner H."/>
            <person name="Castanera R."/>
            <person name="Alfaro M."/>
            <person name="Ramirez L."/>
            <person name="Pisabarro A.G."/>
            <person name="Kuo A."/>
            <person name="Tritt A."/>
            <person name="Lipzen A."/>
            <person name="He G."/>
            <person name="Yan M."/>
            <person name="Ng V."/>
            <person name="Cullen D."/>
            <person name="Martin F."/>
            <person name="Rosso M.-N."/>
            <person name="Henrissat B."/>
            <person name="Hibbett D."/>
            <person name="Martinez A.T."/>
            <person name="Grigoriev I.V."/>
        </authorList>
    </citation>
    <scope>NUCLEOTIDE SEQUENCE</scope>
    <source>
        <strain evidence="3">CBS 247.69</strain>
    </source>
</reference>
<accession>A0A9P5YGZ6</accession>
<dbReference type="Gene3D" id="1.10.287.2610">
    <property type="match status" value="1"/>
</dbReference>
<keyword evidence="1" id="KW-0175">Coiled coil</keyword>
<feature type="coiled-coil region" evidence="1">
    <location>
        <begin position="297"/>
        <end position="496"/>
    </location>
</feature>
<protein>
    <submittedName>
        <fullName evidence="3">Uncharacterized protein</fullName>
    </submittedName>
</protein>
<sequence>LQNEQRTISYLVSEKSSLTAELQRLEAIESKAQTMERGMEEEQERSRSLDLRVQHLQADTLEAAKLAQDLQTKERELTERYRDQERQLQLITATMNELKQEAEQHQRRVRELEEQIQGDDRVERLENSLKNTQDRADELEFQLSKLKQAHTTLKLERNEIESQRRVHSNKESELEAKYTELQNLHTGVLQQLATAEATKDTLTQEKSEFQAHTAVTQKTLTEVQESLAKAMADAAVSVRQLQTSQADLRNANRRADDAEKTQKDLQAEGTSLMRSLDEMRPKIVELTGVKLELAERIDGLEHALRSREKTISELETTLDETRDQHAEAEKQTKEVIAQQEKERSVALFDSSELQKAYAELQAELDSAAASLRNLEAERSSHHQEASRRIEEVERLNSSLRAQTEELTLLRQELDARRDAQDEEQEFLERTQNEIESLRTDLAARDEEIERLQQAAALPTREASPHALDAELLSSLRQQHALDLSAAQSQIRALENSVFDADARAHALSKQVAVLEEQLARSHAHSRPSSRLGAGSVTGSQPRSFSPLGVRPRSSADLRRASFGGPHRAVLEQGMSAETRHKRLISLSMLKARIDSEVATAGVSRPSSRASSVRGLSPVRSVSGREGAGDESGSEYMHVHGHVGHKPQFLDDSHVFWCHSCSGDLVIL</sequence>
<dbReference type="OrthoDB" id="10255630at2759"/>
<dbReference type="GO" id="GO:0031267">
    <property type="term" value="F:small GTPase binding"/>
    <property type="evidence" value="ECO:0007669"/>
    <property type="project" value="TreeGrafter"/>
</dbReference>
<dbReference type="Proteomes" id="UP000807353">
    <property type="component" value="Unassembled WGS sequence"/>
</dbReference>
<name>A0A9P5YGZ6_9AGAR</name>
<dbReference type="GO" id="GO:0048193">
    <property type="term" value="P:Golgi vesicle transport"/>
    <property type="evidence" value="ECO:0007669"/>
    <property type="project" value="TreeGrafter"/>
</dbReference>